<dbReference type="Pfam" id="PF00067">
    <property type="entry name" value="p450"/>
    <property type="match status" value="1"/>
</dbReference>
<dbReference type="RefSeq" id="XP_052737991.1">
    <property type="nucleotide sequence ID" value="XM_052882031.1"/>
</dbReference>
<evidence type="ECO:0000313" key="9">
    <source>
        <dbReference type="Proteomes" id="UP001652582"/>
    </source>
</evidence>
<evidence type="ECO:0000256" key="6">
    <source>
        <dbReference type="ARBA" id="ARBA00023004"/>
    </source>
</evidence>
<name>A0ABM3LFY7_BICAN</name>
<protein>
    <submittedName>
        <fullName evidence="10">Cytochrome P450 CYP12A2-like</fullName>
    </submittedName>
</protein>
<dbReference type="InterPro" id="IPR050479">
    <property type="entry name" value="CYP11_CYP27_families"/>
</dbReference>
<dbReference type="Proteomes" id="UP001652582">
    <property type="component" value="Chromosome 6"/>
</dbReference>
<keyword evidence="4 8" id="KW-0479">Metal-binding</keyword>
<comment type="cofactor">
    <cofactor evidence="1">
        <name>heme</name>
        <dbReference type="ChEBI" id="CHEBI:30413"/>
    </cofactor>
</comment>
<keyword evidence="9" id="KW-1185">Reference proteome</keyword>
<organism evidence="9 10">
    <name type="scientific">Bicyclus anynana</name>
    <name type="common">Squinting bush brown butterfly</name>
    <dbReference type="NCBI Taxonomy" id="110368"/>
    <lineage>
        <taxon>Eukaryota</taxon>
        <taxon>Metazoa</taxon>
        <taxon>Ecdysozoa</taxon>
        <taxon>Arthropoda</taxon>
        <taxon>Hexapoda</taxon>
        <taxon>Insecta</taxon>
        <taxon>Pterygota</taxon>
        <taxon>Neoptera</taxon>
        <taxon>Endopterygota</taxon>
        <taxon>Lepidoptera</taxon>
        <taxon>Glossata</taxon>
        <taxon>Ditrysia</taxon>
        <taxon>Papilionoidea</taxon>
        <taxon>Nymphalidae</taxon>
        <taxon>Satyrinae</taxon>
        <taxon>Satyrini</taxon>
        <taxon>Mycalesina</taxon>
        <taxon>Bicyclus</taxon>
    </lineage>
</organism>
<dbReference type="PRINTS" id="PR00463">
    <property type="entry name" value="EP450I"/>
</dbReference>
<dbReference type="SUPFAM" id="SSF48264">
    <property type="entry name" value="Cytochrome P450"/>
    <property type="match status" value="1"/>
</dbReference>
<keyword evidence="6 8" id="KW-0408">Iron</keyword>
<accession>A0ABM3LFY7</accession>
<dbReference type="Gene3D" id="1.10.630.10">
    <property type="entry name" value="Cytochrome P450"/>
    <property type="match status" value="1"/>
</dbReference>
<sequence length="510" mass="58140">MQTVRRSASVLATAKQFRRSVAVNSSSVVTNEESSLKSWMEIPGPSSLPIIGQLHHFLPGGSLYPIKSDDFITSAMYDRYGPIIRMDGFFGSPSIVMLYDAEAAAQVLRGENWMPIRPGFTSLGYFRNKYYKKNGAAPDAPTGLISDHGEVWKKFRSTVNPILLQPKTIKLYTNALIEVAEDMIKRMRSIRNEKNMLEGNFDVEMNLWALESIGVVALGGRLNCFDPNLPVESPARKLIQMVHDIFKIADELDFKPSLWRYISTPTFKKAMKLYEDQINISKHFIGEAIKKLESKKSSTEEKGVLEKLLEIDENVAVIMASDMLFAGVDTAANTMTSTLFLLANNPEKQKKLREEILADREKRPYLRACIKESMRMLPVVAGNMRLTTKEYNILGYKIPEGTYVTFIHQALSKMEKHFPEPEKYIPERWITDKEDPLFHGNAHPFAWNPFGFGVRMCIGRRIAELEMETFLAKVIENFEVEWFGPPLEFRPSSLNYTIGPYNFIFKDANK</sequence>
<dbReference type="CDD" id="cd11054">
    <property type="entry name" value="CYP24A1-like"/>
    <property type="match status" value="1"/>
</dbReference>
<dbReference type="PANTHER" id="PTHR24279">
    <property type="entry name" value="CYTOCHROME P450"/>
    <property type="match status" value="1"/>
</dbReference>
<evidence type="ECO:0000313" key="10">
    <source>
        <dbReference type="RefSeq" id="XP_052737991.1"/>
    </source>
</evidence>
<evidence type="ECO:0000256" key="3">
    <source>
        <dbReference type="ARBA" id="ARBA00022617"/>
    </source>
</evidence>
<keyword evidence="7 8" id="KW-0503">Monooxygenase</keyword>
<dbReference type="InterPro" id="IPR002401">
    <property type="entry name" value="Cyt_P450_E_grp-I"/>
</dbReference>
<dbReference type="PANTHER" id="PTHR24279:SF120">
    <property type="entry name" value="CYTOCHROME P450"/>
    <property type="match status" value="1"/>
</dbReference>
<evidence type="ECO:0000256" key="4">
    <source>
        <dbReference type="ARBA" id="ARBA00022723"/>
    </source>
</evidence>
<keyword evidence="5 8" id="KW-0560">Oxidoreductase</keyword>
<reference evidence="10" key="1">
    <citation type="submission" date="2025-08" db="UniProtKB">
        <authorList>
            <consortium name="RefSeq"/>
        </authorList>
    </citation>
    <scope>IDENTIFICATION</scope>
</reference>
<evidence type="ECO:0000256" key="5">
    <source>
        <dbReference type="ARBA" id="ARBA00023002"/>
    </source>
</evidence>
<keyword evidence="3 8" id="KW-0349">Heme</keyword>
<dbReference type="GeneID" id="128198159"/>
<evidence type="ECO:0000256" key="7">
    <source>
        <dbReference type="ARBA" id="ARBA00023033"/>
    </source>
</evidence>
<dbReference type="InterPro" id="IPR017972">
    <property type="entry name" value="Cyt_P450_CS"/>
</dbReference>
<comment type="similarity">
    <text evidence="2 8">Belongs to the cytochrome P450 family.</text>
</comment>
<dbReference type="InterPro" id="IPR036396">
    <property type="entry name" value="Cyt_P450_sf"/>
</dbReference>
<evidence type="ECO:0000256" key="1">
    <source>
        <dbReference type="ARBA" id="ARBA00001971"/>
    </source>
</evidence>
<gene>
    <name evidence="10" type="primary">LOC128198159</name>
</gene>
<dbReference type="PRINTS" id="PR00385">
    <property type="entry name" value="P450"/>
</dbReference>
<dbReference type="PROSITE" id="PS00086">
    <property type="entry name" value="CYTOCHROME_P450"/>
    <property type="match status" value="1"/>
</dbReference>
<dbReference type="InterPro" id="IPR001128">
    <property type="entry name" value="Cyt_P450"/>
</dbReference>
<proteinExistence type="inferred from homology"/>
<evidence type="ECO:0000256" key="8">
    <source>
        <dbReference type="RuleBase" id="RU000461"/>
    </source>
</evidence>
<evidence type="ECO:0000256" key="2">
    <source>
        <dbReference type="ARBA" id="ARBA00010617"/>
    </source>
</evidence>